<evidence type="ECO:0000313" key="2">
    <source>
        <dbReference type="Proteomes" id="UP001162501"/>
    </source>
</evidence>
<sequence>MGGDSVRGGSRACGASSSGADVDASSPVRDSAAGAVGGSVQVDEKDSRAGGLAASTPMPRPPPPADFAAGAHPRRAFCAALEEREL</sequence>
<accession>A0ACB0EX98</accession>
<organism evidence="1 2">
    <name type="scientific">Rangifer tarandus platyrhynchus</name>
    <name type="common">Svalbard reindeer</name>
    <dbReference type="NCBI Taxonomy" id="3082113"/>
    <lineage>
        <taxon>Eukaryota</taxon>
        <taxon>Metazoa</taxon>
        <taxon>Chordata</taxon>
        <taxon>Craniata</taxon>
        <taxon>Vertebrata</taxon>
        <taxon>Euteleostomi</taxon>
        <taxon>Mammalia</taxon>
        <taxon>Eutheria</taxon>
        <taxon>Laurasiatheria</taxon>
        <taxon>Artiodactyla</taxon>
        <taxon>Ruminantia</taxon>
        <taxon>Pecora</taxon>
        <taxon>Cervidae</taxon>
        <taxon>Odocoileinae</taxon>
        <taxon>Rangifer</taxon>
    </lineage>
</organism>
<protein>
    <submittedName>
        <fullName evidence="1">Uncharacterized protein</fullName>
    </submittedName>
</protein>
<proteinExistence type="predicted"/>
<evidence type="ECO:0000313" key="1">
    <source>
        <dbReference type="EMBL" id="CAI9705223.1"/>
    </source>
</evidence>
<gene>
    <name evidence="1" type="ORF">MRATA1EN3_LOCUS16436</name>
</gene>
<name>A0ACB0EX98_RANTA</name>
<dbReference type="Proteomes" id="UP001162501">
    <property type="component" value="Chromosome 28"/>
</dbReference>
<reference evidence="1" key="1">
    <citation type="submission" date="2023-05" db="EMBL/GenBank/DDBJ databases">
        <authorList>
            <consortium name="ELIXIR-Norway"/>
        </authorList>
    </citation>
    <scope>NUCLEOTIDE SEQUENCE</scope>
</reference>
<dbReference type="EMBL" id="OX596112">
    <property type="protein sequence ID" value="CAI9705223.1"/>
    <property type="molecule type" value="Genomic_DNA"/>
</dbReference>